<sequence>MIYSQSELLQLGGNDLMRSIFVQRTSVLKISLVAILSAFVVEFVFGMVSGSLALLTDSIHALLDSVVTLVLLLAARYAVKPPDAEHTYGHGKVESLGGMIGGIAIFLIAIFFIYEAVDKIQSPSSFAPGLYAIAAAIYTIGIDIFRIILLKRSINKVGGTTLKADFYHAFLDLGSTMVVIAGIVMANLGFHDADFAAALILGVLLVVLSLKLVYRTAQELTDIISPELVKKVRQTVLATDGVLDVGQVLMRRSGDTIFADVTVSVRADVSFDKAHEISSNVEDNIKKSVPNSEITVHFEPSWKGVPIDSRIFDIASSVSGVKGIHNVSHHVTKGAKFVSFHVMVDRNMSLEKAHELSDKIEEKIRSQVPEIDNITVHLEPHIAIPTDLTEYKTADEKIIALLKERTEVRRIGRIVTLKYDNLLKIDINCSFDRDLSIESVHDLTSQIEHRIRDHFKNSVITIHPEPF</sequence>
<keyword evidence="2" id="KW-0813">Transport</keyword>
<dbReference type="Gene3D" id="3.30.70.1350">
    <property type="entry name" value="Cation efflux protein, cytoplasmic domain"/>
    <property type="match status" value="3"/>
</dbReference>
<dbReference type="GO" id="GO:0016020">
    <property type="term" value="C:membrane"/>
    <property type="evidence" value="ECO:0007669"/>
    <property type="project" value="UniProtKB-SubCell"/>
</dbReference>
<evidence type="ECO:0000313" key="9">
    <source>
        <dbReference type="EMBL" id="CAE6493975.1"/>
    </source>
</evidence>
<accession>A0A812EZZ3</accession>
<feature type="transmembrane region" description="Helical" evidence="6">
    <location>
        <begin position="59"/>
        <end position="79"/>
    </location>
</feature>
<dbReference type="PANTHER" id="PTHR43840:SF15">
    <property type="entry name" value="MITOCHONDRIAL METAL TRANSPORTER 1-RELATED"/>
    <property type="match status" value="1"/>
</dbReference>
<dbReference type="Gene3D" id="1.20.1510.10">
    <property type="entry name" value="Cation efflux protein transmembrane domain"/>
    <property type="match status" value="1"/>
</dbReference>
<dbReference type="Pfam" id="PF01545">
    <property type="entry name" value="Cation_efflux"/>
    <property type="match status" value="1"/>
</dbReference>
<keyword evidence="3 6" id="KW-0812">Transmembrane</keyword>
<feature type="domain" description="Cation efflux protein transmembrane" evidence="7">
    <location>
        <begin position="28"/>
        <end position="220"/>
    </location>
</feature>
<dbReference type="Proteomes" id="UP000655759">
    <property type="component" value="Unassembled WGS sequence"/>
</dbReference>
<feature type="domain" description="Cation efflux protein cytoplasmic" evidence="8">
    <location>
        <begin position="310"/>
        <end position="381"/>
    </location>
</feature>
<comment type="caution">
    <text evidence="9">The sequence shown here is derived from an EMBL/GenBank/DDBJ whole genome shotgun (WGS) entry which is preliminary data.</text>
</comment>
<name>A0A812EZZ3_9ARCH</name>
<feature type="transmembrane region" description="Helical" evidence="6">
    <location>
        <begin position="170"/>
        <end position="189"/>
    </location>
</feature>
<evidence type="ECO:0000259" key="8">
    <source>
        <dbReference type="Pfam" id="PF16916"/>
    </source>
</evidence>
<keyword evidence="5 6" id="KW-0472">Membrane</keyword>
<dbReference type="SUPFAM" id="SSF161111">
    <property type="entry name" value="Cation efflux protein transmembrane domain-like"/>
    <property type="match status" value="1"/>
</dbReference>
<dbReference type="GO" id="GO:0008324">
    <property type="term" value="F:monoatomic cation transmembrane transporter activity"/>
    <property type="evidence" value="ECO:0007669"/>
    <property type="project" value="InterPro"/>
</dbReference>
<dbReference type="Pfam" id="PF16916">
    <property type="entry name" value="ZT_dimer"/>
    <property type="match status" value="3"/>
</dbReference>
<evidence type="ECO:0000256" key="5">
    <source>
        <dbReference type="ARBA" id="ARBA00023136"/>
    </source>
</evidence>
<evidence type="ECO:0000313" key="10">
    <source>
        <dbReference type="Proteomes" id="UP000655759"/>
    </source>
</evidence>
<dbReference type="SUPFAM" id="SSF160240">
    <property type="entry name" value="Cation efflux protein cytoplasmic domain-like"/>
    <property type="match status" value="3"/>
</dbReference>
<evidence type="ECO:0000256" key="3">
    <source>
        <dbReference type="ARBA" id="ARBA00022692"/>
    </source>
</evidence>
<dbReference type="InterPro" id="IPR058533">
    <property type="entry name" value="Cation_efflux_TM"/>
</dbReference>
<feature type="transmembrane region" description="Helical" evidence="6">
    <location>
        <begin position="99"/>
        <end position="117"/>
    </location>
</feature>
<reference evidence="9" key="1">
    <citation type="submission" date="2021-02" db="EMBL/GenBank/DDBJ databases">
        <authorList>
            <person name="Han P."/>
        </authorList>
    </citation>
    <scope>NUCLEOTIDE SEQUENCE</scope>
    <source>
        <strain evidence="9">Candidatus Nitrosotenuis uzonensis 5A</strain>
    </source>
</reference>
<dbReference type="PANTHER" id="PTHR43840">
    <property type="entry name" value="MITOCHONDRIAL METAL TRANSPORTER 1-RELATED"/>
    <property type="match status" value="1"/>
</dbReference>
<dbReference type="NCBIfam" id="TIGR01297">
    <property type="entry name" value="CDF"/>
    <property type="match status" value="1"/>
</dbReference>
<evidence type="ECO:0000256" key="1">
    <source>
        <dbReference type="ARBA" id="ARBA00004141"/>
    </source>
</evidence>
<feature type="transmembrane region" description="Helical" evidence="6">
    <location>
        <begin position="27"/>
        <end position="47"/>
    </location>
</feature>
<gene>
    <name evidence="9" type="ORF">NUZ5A_50234</name>
</gene>
<protein>
    <submittedName>
        <fullName evidence="9">Cation diffusion facilitator family transporter</fullName>
    </submittedName>
</protein>
<comment type="subcellular location">
    <subcellularLocation>
        <location evidence="1">Membrane</location>
        <topology evidence="1">Multi-pass membrane protein</topology>
    </subcellularLocation>
</comment>
<evidence type="ECO:0000256" key="2">
    <source>
        <dbReference type="ARBA" id="ARBA00022448"/>
    </source>
</evidence>
<evidence type="ECO:0000256" key="6">
    <source>
        <dbReference type="SAM" id="Phobius"/>
    </source>
</evidence>
<dbReference type="EMBL" id="CAJNAQ010000005">
    <property type="protein sequence ID" value="CAE6493975.1"/>
    <property type="molecule type" value="Genomic_DNA"/>
</dbReference>
<feature type="domain" description="Cation efflux protein cytoplasmic" evidence="8">
    <location>
        <begin position="396"/>
        <end position="466"/>
    </location>
</feature>
<dbReference type="InterPro" id="IPR027469">
    <property type="entry name" value="Cation_efflux_TMD_sf"/>
</dbReference>
<evidence type="ECO:0000256" key="4">
    <source>
        <dbReference type="ARBA" id="ARBA00022989"/>
    </source>
</evidence>
<feature type="transmembrane region" description="Helical" evidence="6">
    <location>
        <begin position="129"/>
        <end position="149"/>
    </location>
</feature>
<dbReference type="InterPro" id="IPR036837">
    <property type="entry name" value="Cation_efflux_CTD_sf"/>
</dbReference>
<proteinExistence type="predicted"/>
<dbReference type="AlphaFoldDB" id="A0A812EZZ3"/>
<feature type="transmembrane region" description="Helical" evidence="6">
    <location>
        <begin position="195"/>
        <end position="214"/>
    </location>
</feature>
<dbReference type="InterPro" id="IPR002524">
    <property type="entry name" value="Cation_efflux"/>
</dbReference>
<dbReference type="InterPro" id="IPR050291">
    <property type="entry name" value="CDF_Transporter"/>
</dbReference>
<organism evidence="9 10">
    <name type="scientific">Candidatus Nitrosotenuis uzonensis</name>
    <dbReference type="NCBI Taxonomy" id="1407055"/>
    <lineage>
        <taxon>Archaea</taxon>
        <taxon>Nitrososphaerota</taxon>
        <taxon>Candidatus Nitrosotenuis</taxon>
    </lineage>
</organism>
<dbReference type="InterPro" id="IPR027470">
    <property type="entry name" value="Cation_efflux_CTD"/>
</dbReference>
<feature type="domain" description="Cation efflux protein cytoplasmic" evidence="8">
    <location>
        <begin position="225"/>
        <end position="300"/>
    </location>
</feature>
<keyword evidence="4 6" id="KW-1133">Transmembrane helix</keyword>
<evidence type="ECO:0000259" key="7">
    <source>
        <dbReference type="Pfam" id="PF01545"/>
    </source>
</evidence>